<proteinExistence type="predicted"/>
<evidence type="ECO:0000313" key="3">
    <source>
        <dbReference type="Proteomes" id="UP001177023"/>
    </source>
</evidence>
<keyword evidence="1" id="KW-0812">Transmembrane</keyword>
<dbReference type="Proteomes" id="UP001177023">
    <property type="component" value="Unassembled WGS sequence"/>
</dbReference>
<keyword evidence="1" id="KW-0472">Membrane</keyword>
<feature type="non-terminal residue" evidence="2">
    <location>
        <position position="1"/>
    </location>
</feature>
<comment type="caution">
    <text evidence="2">The sequence shown here is derived from an EMBL/GenBank/DDBJ whole genome shotgun (WGS) entry which is preliminary data.</text>
</comment>
<dbReference type="AlphaFoldDB" id="A0AA36CYZ9"/>
<feature type="transmembrane region" description="Helical" evidence="1">
    <location>
        <begin position="38"/>
        <end position="56"/>
    </location>
</feature>
<gene>
    <name evidence="2" type="ORF">MSPICULIGERA_LOCUS15164</name>
</gene>
<accession>A0AA36CYZ9</accession>
<evidence type="ECO:0000313" key="2">
    <source>
        <dbReference type="EMBL" id="CAJ0576880.1"/>
    </source>
</evidence>
<evidence type="ECO:0000256" key="1">
    <source>
        <dbReference type="SAM" id="Phobius"/>
    </source>
</evidence>
<sequence length="175" mass="20107">MLVFGFHFQIQLFHFVNYTALVEDGLEDVLVVAHYLEGLFLGLGMCLVPVSIYIITTTKVVHPNLAQFYIVAMFAIYVQVIARFACTITCIGFFADSYTRQRVSAVLLKPLRDLRRGFDFRKNSTYEVSQITINVQPMDSNGKMLYTGAKQDDYFEQLASQWTSNLEKFRRTSTK</sequence>
<organism evidence="2 3">
    <name type="scientific">Mesorhabditis spiculigera</name>
    <dbReference type="NCBI Taxonomy" id="96644"/>
    <lineage>
        <taxon>Eukaryota</taxon>
        <taxon>Metazoa</taxon>
        <taxon>Ecdysozoa</taxon>
        <taxon>Nematoda</taxon>
        <taxon>Chromadorea</taxon>
        <taxon>Rhabditida</taxon>
        <taxon>Rhabditina</taxon>
        <taxon>Rhabditomorpha</taxon>
        <taxon>Rhabditoidea</taxon>
        <taxon>Rhabditidae</taxon>
        <taxon>Mesorhabditinae</taxon>
        <taxon>Mesorhabditis</taxon>
    </lineage>
</organism>
<keyword evidence="1" id="KW-1133">Transmembrane helix</keyword>
<protein>
    <submittedName>
        <fullName evidence="2">Uncharacterized protein</fullName>
    </submittedName>
</protein>
<feature type="transmembrane region" description="Helical" evidence="1">
    <location>
        <begin position="68"/>
        <end position="95"/>
    </location>
</feature>
<name>A0AA36CYZ9_9BILA</name>
<dbReference type="EMBL" id="CATQJA010002647">
    <property type="protein sequence ID" value="CAJ0576880.1"/>
    <property type="molecule type" value="Genomic_DNA"/>
</dbReference>
<keyword evidence="3" id="KW-1185">Reference proteome</keyword>
<reference evidence="2" key="1">
    <citation type="submission" date="2023-06" db="EMBL/GenBank/DDBJ databases">
        <authorList>
            <person name="Delattre M."/>
        </authorList>
    </citation>
    <scope>NUCLEOTIDE SEQUENCE</scope>
    <source>
        <strain evidence="2">AF72</strain>
    </source>
</reference>